<evidence type="ECO:0000256" key="1">
    <source>
        <dbReference type="SAM" id="MobiDB-lite"/>
    </source>
</evidence>
<protein>
    <submittedName>
        <fullName evidence="3">Putative acetyltransferase</fullName>
    </submittedName>
</protein>
<reference evidence="3" key="1">
    <citation type="submission" date="2004-02" db="EMBL/GenBank/DDBJ databases">
        <title>Cloning and sequencing of the fortimicin biosynthetic gene cluster from Micromonospora olivasterospora DSM 43868 and its comparison to the gentamicin cluster of Micromonospora echinospora DSM 43036.</title>
        <authorList>
            <person name="Aboshanab K.M."/>
            <person name="Schmidt-Beissner H."/>
            <person name="Wehmeier U.F."/>
            <person name="Welzel K."/>
            <person name="Vente A."/>
            <person name="Piepersberg W."/>
        </authorList>
    </citation>
    <scope>NUCLEOTIDE SEQUENCE</scope>
    <source>
        <strain evidence="3">DSM 43868</strain>
    </source>
</reference>
<proteinExistence type="predicted"/>
<dbReference type="GO" id="GO:0016747">
    <property type="term" value="F:acyltransferase activity, transferring groups other than amino-acyl groups"/>
    <property type="evidence" value="ECO:0007669"/>
    <property type="project" value="InterPro"/>
</dbReference>
<organism evidence="3">
    <name type="scientific">Micromonospora olivasterospora</name>
    <dbReference type="NCBI Taxonomy" id="1880"/>
    <lineage>
        <taxon>Bacteria</taxon>
        <taxon>Bacillati</taxon>
        <taxon>Actinomycetota</taxon>
        <taxon>Actinomycetes</taxon>
        <taxon>Micromonosporales</taxon>
        <taxon>Micromonosporaceae</taxon>
        <taxon>Micromonospora</taxon>
    </lineage>
</organism>
<dbReference type="Gene3D" id="3.40.630.30">
    <property type="match status" value="1"/>
</dbReference>
<dbReference type="Pfam" id="PF00583">
    <property type="entry name" value="Acetyltransf_1"/>
    <property type="match status" value="1"/>
</dbReference>
<keyword evidence="3" id="KW-0808">Transferase</keyword>
<evidence type="ECO:0000259" key="2">
    <source>
        <dbReference type="PROSITE" id="PS51186"/>
    </source>
</evidence>
<evidence type="ECO:0000313" key="3">
    <source>
        <dbReference type="EMBL" id="CAG38673.1"/>
    </source>
</evidence>
<dbReference type="EMBL" id="AJ628421">
    <property type="protein sequence ID" value="CAG38673.1"/>
    <property type="molecule type" value="Genomic_DNA"/>
</dbReference>
<feature type="region of interest" description="Disordered" evidence="1">
    <location>
        <begin position="1"/>
        <end position="35"/>
    </location>
</feature>
<name>Q2MFX5_MICOL</name>
<dbReference type="CDD" id="cd04301">
    <property type="entry name" value="NAT_SF"/>
    <property type="match status" value="1"/>
</dbReference>
<dbReference type="AlphaFoldDB" id="Q2MFX5"/>
<sequence>MGQPDAQLAQRQQPPAVQLRRERGAGSSASRTTFLPCRSTPIRTTSEATGATASCCSTRPATARRSPAYTWNPTPPRCDRSPGYLRSGWPPRPAGTSPDCGSTRRTSRWWPPWVAGGLRMHRAATELRHDLADLPMPAPLPSGWSLATPGWDDDLHDALVAAYGPGHPDGAWRDDHTAQVRAMFDDGGPVPPLLPASARVVGPDGRSAGHVLSTGPAPDRPYGWVVNLGVAPRAQGRGLGRALLTHALYGTRTADLPALALQVADGNSARRLYDAAGFRPVSRMFSVRLRANRGR</sequence>
<dbReference type="InterPro" id="IPR016181">
    <property type="entry name" value="Acyl_CoA_acyltransferase"/>
</dbReference>
<feature type="domain" description="N-acetyltransferase" evidence="2">
    <location>
        <begin position="142"/>
        <end position="295"/>
    </location>
</feature>
<dbReference type="InterPro" id="IPR000182">
    <property type="entry name" value="GNAT_dom"/>
</dbReference>
<accession>Q2MFX5</accession>
<feature type="region of interest" description="Disordered" evidence="1">
    <location>
        <begin position="82"/>
        <end position="105"/>
    </location>
</feature>
<gene>
    <name evidence="3" type="primary">MolJ05.5c</name>
</gene>
<dbReference type="SUPFAM" id="SSF55729">
    <property type="entry name" value="Acyl-CoA N-acyltransferases (Nat)"/>
    <property type="match status" value="1"/>
</dbReference>
<dbReference type="PROSITE" id="PS51186">
    <property type="entry name" value="GNAT"/>
    <property type="match status" value="1"/>
</dbReference>